<dbReference type="GO" id="GO:0016887">
    <property type="term" value="F:ATP hydrolysis activity"/>
    <property type="evidence" value="ECO:0007669"/>
    <property type="project" value="TreeGrafter"/>
</dbReference>
<dbReference type="STRING" id="1489064.WH96_19825"/>
<dbReference type="RefSeq" id="WP_047765984.1">
    <property type="nucleotide sequence ID" value="NZ_LAQL01000021.1"/>
</dbReference>
<dbReference type="GO" id="GO:0005829">
    <property type="term" value="C:cytosol"/>
    <property type="evidence" value="ECO:0007669"/>
    <property type="project" value="TreeGrafter"/>
</dbReference>
<keyword evidence="1" id="KW-0547">Nucleotide-binding</keyword>
<dbReference type="InterPro" id="IPR050625">
    <property type="entry name" value="ParA/MinD_ATPase"/>
</dbReference>
<evidence type="ECO:0000313" key="4">
    <source>
        <dbReference type="EMBL" id="KLN59025.1"/>
    </source>
</evidence>
<comment type="caution">
    <text evidence="4">The sequence shown here is derived from an EMBL/GenBank/DDBJ whole genome shotgun (WGS) entry which is preliminary data.</text>
</comment>
<accession>A0A0H2MQS8</accession>
<dbReference type="GO" id="GO:0005524">
    <property type="term" value="F:ATP binding"/>
    <property type="evidence" value="ECO:0007669"/>
    <property type="project" value="UniProtKB-KW"/>
</dbReference>
<evidence type="ECO:0000259" key="3">
    <source>
        <dbReference type="Pfam" id="PF01656"/>
    </source>
</evidence>
<dbReference type="Pfam" id="PF01656">
    <property type="entry name" value="CbiA"/>
    <property type="match status" value="1"/>
</dbReference>
<dbReference type="Gene3D" id="3.40.50.300">
    <property type="entry name" value="P-loop containing nucleotide triphosphate hydrolases"/>
    <property type="match status" value="1"/>
</dbReference>
<dbReference type="GO" id="GO:0009898">
    <property type="term" value="C:cytoplasmic side of plasma membrane"/>
    <property type="evidence" value="ECO:0007669"/>
    <property type="project" value="TreeGrafter"/>
</dbReference>
<feature type="domain" description="CobQ/CobB/MinD/ParA nucleotide binding" evidence="3">
    <location>
        <begin position="22"/>
        <end position="239"/>
    </location>
</feature>
<dbReference type="AlphaFoldDB" id="A0A0H2MQS8"/>
<dbReference type="OrthoDB" id="9816297at2"/>
<evidence type="ECO:0000256" key="2">
    <source>
        <dbReference type="ARBA" id="ARBA00022840"/>
    </source>
</evidence>
<gene>
    <name evidence="4" type="ORF">WH96_19825</name>
</gene>
<organism evidence="4 5">
    <name type="scientific">Kiloniella spongiae</name>
    <dbReference type="NCBI Taxonomy" id="1489064"/>
    <lineage>
        <taxon>Bacteria</taxon>
        <taxon>Pseudomonadati</taxon>
        <taxon>Pseudomonadota</taxon>
        <taxon>Alphaproteobacteria</taxon>
        <taxon>Rhodospirillales</taxon>
        <taxon>Kiloniellaceae</taxon>
        <taxon>Kiloniella</taxon>
    </lineage>
</organism>
<dbReference type="InterPro" id="IPR027417">
    <property type="entry name" value="P-loop_NTPase"/>
</dbReference>
<sequence>MNQAKNHNVQSLHNKLLCKNMIAIASGKGGVGKTWLSITLSHALSSLGCRTLLFDGDLGLANVDIQLGLAPNKDMGGVLNGRYSLEEAAVRYPDGGFDVVAGRSGSGNLANLPAPRLNSLTTDLANLSESYDRIILDLGAGIDRTVRQLASQAQVCLVITTDEPTSLTDAYAFIKLTKMQRPDADLRVIVNMAETEHDGHKTYNTIRKACESFLKITPPLAGIIVRDNKVKEAIRNQTPLLVRYPTSTAAERVEQIARNLLKGHE</sequence>
<dbReference type="PANTHER" id="PTHR43384">
    <property type="entry name" value="SEPTUM SITE-DETERMINING PROTEIN MIND HOMOLOG, CHLOROPLASTIC-RELATED"/>
    <property type="match status" value="1"/>
</dbReference>
<dbReference type="PIRSF" id="PIRSF003092">
    <property type="entry name" value="MinD"/>
    <property type="match status" value="1"/>
</dbReference>
<dbReference type="InterPro" id="IPR002586">
    <property type="entry name" value="CobQ/CobB/MinD/ParA_Nub-bd_dom"/>
</dbReference>
<evidence type="ECO:0000313" key="5">
    <source>
        <dbReference type="Proteomes" id="UP000035444"/>
    </source>
</evidence>
<name>A0A0H2MQS8_9PROT</name>
<dbReference type="SUPFAM" id="SSF52540">
    <property type="entry name" value="P-loop containing nucleoside triphosphate hydrolases"/>
    <property type="match status" value="1"/>
</dbReference>
<reference evidence="4 5" key="1">
    <citation type="submission" date="2015-03" db="EMBL/GenBank/DDBJ databases">
        <title>Genome Sequence of Kiloniella spongiae MEBiC09566, isolated from a marine sponge.</title>
        <authorList>
            <person name="Shao Z."/>
            <person name="Wang L."/>
            <person name="Li X."/>
        </authorList>
    </citation>
    <scope>NUCLEOTIDE SEQUENCE [LARGE SCALE GENOMIC DNA]</scope>
    <source>
        <strain evidence="4 5">MEBiC09566</strain>
    </source>
</reference>
<dbReference type="GO" id="GO:0051782">
    <property type="term" value="P:negative regulation of cell division"/>
    <property type="evidence" value="ECO:0007669"/>
    <property type="project" value="TreeGrafter"/>
</dbReference>
<dbReference type="EMBL" id="LAQL01000021">
    <property type="protein sequence ID" value="KLN59025.1"/>
    <property type="molecule type" value="Genomic_DNA"/>
</dbReference>
<proteinExistence type="predicted"/>
<dbReference type="InterPro" id="IPR033875">
    <property type="entry name" value="FlhG"/>
</dbReference>
<protein>
    <submittedName>
        <fullName evidence="4">Cobyrinic acid a,c-diamide synthase</fullName>
    </submittedName>
</protein>
<evidence type="ECO:0000256" key="1">
    <source>
        <dbReference type="ARBA" id="ARBA00022741"/>
    </source>
</evidence>
<dbReference type="CDD" id="cd02038">
    <property type="entry name" value="FlhG-like"/>
    <property type="match status" value="1"/>
</dbReference>
<dbReference type="InterPro" id="IPR025501">
    <property type="entry name" value="MinD_FleN"/>
</dbReference>
<dbReference type="Proteomes" id="UP000035444">
    <property type="component" value="Unassembled WGS sequence"/>
</dbReference>
<dbReference type="PATRIC" id="fig|1489064.4.peg.1793"/>
<keyword evidence="2" id="KW-0067">ATP-binding</keyword>
<keyword evidence="5" id="KW-1185">Reference proteome</keyword>
<dbReference type="PANTHER" id="PTHR43384:SF4">
    <property type="entry name" value="CELLULOSE BIOSYNTHESIS PROTEIN BCSQ-RELATED"/>
    <property type="match status" value="1"/>
</dbReference>